<evidence type="ECO:0008006" key="3">
    <source>
        <dbReference type="Google" id="ProtNLM"/>
    </source>
</evidence>
<dbReference type="CDD" id="cd07177">
    <property type="entry name" value="terB_like"/>
    <property type="match status" value="1"/>
</dbReference>
<comment type="caution">
    <text evidence="1">The sequence shown here is derived from an EMBL/GenBank/DDBJ whole genome shotgun (WGS) entry which is preliminary data.</text>
</comment>
<dbReference type="EMBL" id="LWQU01000016">
    <property type="protein sequence ID" value="OAN66043.1"/>
    <property type="molecule type" value="Genomic_DNA"/>
</dbReference>
<dbReference type="OrthoDB" id="9782583at2"/>
<gene>
    <name evidence="1" type="ORF">A6A05_18605</name>
</gene>
<sequence length="132" mass="14849">MTPTDLTFDQCKAIAIFAFHMMVADHKAVQAEVRRVDWLEKQLGVEGKIAPAEYFAEPDIALFPDSRSRVALLAELYQVALADGYEHPDEHALLKRLIKAFLLPSITMSALNDWAHRPADSRPPLFEAVPLH</sequence>
<keyword evidence="2" id="KW-1185">Reference proteome</keyword>
<dbReference type="AlphaFoldDB" id="A0A178N262"/>
<dbReference type="RefSeq" id="WP_068496591.1">
    <property type="nucleotide sequence ID" value="NZ_LWQU01000016.1"/>
</dbReference>
<evidence type="ECO:0000313" key="1">
    <source>
        <dbReference type="EMBL" id="OAN66043.1"/>
    </source>
</evidence>
<dbReference type="InterPro" id="IPR029024">
    <property type="entry name" value="TerB-like"/>
</dbReference>
<name>A0A178N262_9PROT</name>
<evidence type="ECO:0000313" key="2">
    <source>
        <dbReference type="Proteomes" id="UP000078543"/>
    </source>
</evidence>
<accession>A0A178N262</accession>
<dbReference type="Proteomes" id="UP000078543">
    <property type="component" value="Unassembled WGS sequence"/>
</dbReference>
<proteinExistence type="predicted"/>
<organism evidence="1 2">
    <name type="scientific">Magnetospirillum moscoviense</name>
    <dbReference type="NCBI Taxonomy" id="1437059"/>
    <lineage>
        <taxon>Bacteria</taxon>
        <taxon>Pseudomonadati</taxon>
        <taxon>Pseudomonadota</taxon>
        <taxon>Alphaproteobacteria</taxon>
        <taxon>Rhodospirillales</taxon>
        <taxon>Rhodospirillaceae</taxon>
        <taxon>Magnetospirillum</taxon>
    </lineage>
</organism>
<dbReference type="STRING" id="1437059.A6A05_18605"/>
<dbReference type="Gene3D" id="1.10.3680.10">
    <property type="entry name" value="TerB-like"/>
    <property type="match status" value="1"/>
</dbReference>
<protein>
    <recommendedName>
        <fullName evidence="3">Co-chaperone DjlA N-terminal domain-containing protein</fullName>
    </recommendedName>
</protein>
<dbReference type="SUPFAM" id="SSF158682">
    <property type="entry name" value="TerB-like"/>
    <property type="match status" value="1"/>
</dbReference>
<reference evidence="1 2" key="1">
    <citation type="submission" date="2016-04" db="EMBL/GenBank/DDBJ databases">
        <title>Draft genome sequence of freshwater magnetotactic bacteria Magnetospirillum marisnigri SP-1 and Magnetospirillum moscoviense BB-1.</title>
        <authorList>
            <person name="Koziaeva V."/>
            <person name="Dziuba M.V."/>
            <person name="Ivanov T.M."/>
            <person name="Kuznetsov B."/>
            <person name="Grouzdev D.S."/>
        </authorList>
    </citation>
    <scope>NUCLEOTIDE SEQUENCE [LARGE SCALE GENOMIC DNA]</scope>
    <source>
        <strain evidence="1 2">BB-1</strain>
    </source>
</reference>